<evidence type="ECO:0000313" key="10">
    <source>
        <dbReference type="Proteomes" id="UP000288071"/>
    </source>
</evidence>
<dbReference type="SUPFAM" id="SSF50331">
    <property type="entry name" value="MOP-like"/>
    <property type="match status" value="1"/>
</dbReference>
<dbReference type="FunFam" id="3.40.50.300:FF:000042">
    <property type="entry name" value="Maltose/maltodextrin ABC transporter, ATP-binding protein"/>
    <property type="match status" value="1"/>
</dbReference>
<keyword evidence="10" id="KW-1185">Reference proteome</keyword>
<dbReference type="Gene3D" id="2.40.50.140">
    <property type="entry name" value="Nucleic acid-binding proteins"/>
    <property type="match status" value="1"/>
</dbReference>
<dbReference type="InterPro" id="IPR003439">
    <property type="entry name" value="ABC_transporter-like_ATP-bd"/>
</dbReference>
<evidence type="ECO:0000256" key="3">
    <source>
        <dbReference type="ARBA" id="ARBA00022475"/>
    </source>
</evidence>
<gene>
    <name evidence="9" type="primary">ugpC</name>
    <name evidence="9" type="ORF">EOW66_15570</name>
</gene>
<keyword evidence="5" id="KW-0547">Nucleotide-binding</keyword>
<evidence type="ECO:0000313" key="9">
    <source>
        <dbReference type="EMBL" id="RWR50414.1"/>
    </source>
</evidence>
<dbReference type="PROSITE" id="PS00211">
    <property type="entry name" value="ABC_TRANSPORTER_1"/>
    <property type="match status" value="1"/>
</dbReference>
<dbReference type="GO" id="GO:0015423">
    <property type="term" value="F:ABC-type maltose transporter activity"/>
    <property type="evidence" value="ECO:0007669"/>
    <property type="project" value="TreeGrafter"/>
</dbReference>
<organism evidence="9 10">
    <name type="scientific">Paenirhodobacter huangdaonensis</name>
    <dbReference type="NCBI Taxonomy" id="2501515"/>
    <lineage>
        <taxon>Bacteria</taxon>
        <taxon>Pseudomonadati</taxon>
        <taxon>Pseudomonadota</taxon>
        <taxon>Alphaproteobacteria</taxon>
        <taxon>Rhodobacterales</taxon>
        <taxon>Rhodobacter group</taxon>
        <taxon>Paenirhodobacter</taxon>
    </lineage>
</organism>
<protein>
    <submittedName>
        <fullName evidence="9">sn-glycerol-3-phosphate ABC transporter ATP-binding protein UgpC</fullName>
    </submittedName>
</protein>
<keyword evidence="7" id="KW-0472">Membrane</keyword>
<evidence type="ECO:0000256" key="7">
    <source>
        <dbReference type="ARBA" id="ARBA00023136"/>
    </source>
</evidence>
<keyword evidence="6 9" id="KW-0067">ATP-binding</keyword>
<dbReference type="PANTHER" id="PTHR43875:SF3">
    <property type="entry name" value="MALTOSE_MALTODEXTRIN IMPORT ATP-BINDING PROTEIN MALK"/>
    <property type="match status" value="1"/>
</dbReference>
<dbReference type="InterPro" id="IPR008995">
    <property type="entry name" value="Mo/tungstate-bd_C_term_dom"/>
</dbReference>
<dbReference type="InterPro" id="IPR040582">
    <property type="entry name" value="OB_MalK-like"/>
</dbReference>
<dbReference type="InterPro" id="IPR015855">
    <property type="entry name" value="ABC_transpr_MalK-like"/>
</dbReference>
<dbReference type="InterPro" id="IPR003593">
    <property type="entry name" value="AAA+_ATPase"/>
</dbReference>
<evidence type="ECO:0000256" key="6">
    <source>
        <dbReference type="ARBA" id="ARBA00022840"/>
    </source>
</evidence>
<reference evidence="9" key="1">
    <citation type="submission" date="2019-01" db="EMBL/GenBank/DDBJ databases">
        <title>Sinorhodobacter populi sp. nov. isolated from the symptomatic bark tissue of Populus euramericana canker.</title>
        <authorList>
            <person name="Xu G."/>
        </authorList>
    </citation>
    <scope>NUCLEOTIDE SEQUENCE [LARGE SCALE GENOMIC DNA]</scope>
    <source>
        <strain evidence="9">CGMCC 1.12963</strain>
    </source>
</reference>
<evidence type="ECO:0000256" key="1">
    <source>
        <dbReference type="ARBA" id="ARBA00005417"/>
    </source>
</evidence>
<evidence type="ECO:0000256" key="4">
    <source>
        <dbReference type="ARBA" id="ARBA00022519"/>
    </source>
</evidence>
<dbReference type="EMBL" id="SAVA01000009">
    <property type="protein sequence ID" value="RWR50414.1"/>
    <property type="molecule type" value="Genomic_DNA"/>
</dbReference>
<dbReference type="PROSITE" id="PS50893">
    <property type="entry name" value="ABC_TRANSPORTER_2"/>
    <property type="match status" value="1"/>
</dbReference>
<dbReference type="Pfam" id="PF00005">
    <property type="entry name" value="ABC_tran"/>
    <property type="match status" value="1"/>
</dbReference>
<dbReference type="InterPro" id="IPR027417">
    <property type="entry name" value="P-loop_NTPase"/>
</dbReference>
<dbReference type="SMART" id="SM00382">
    <property type="entry name" value="AAA"/>
    <property type="match status" value="1"/>
</dbReference>
<dbReference type="CDD" id="cd03301">
    <property type="entry name" value="ABC_MalK_N"/>
    <property type="match status" value="1"/>
</dbReference>
<dbReference type="InterPro" id="IPR017871">
    <property type="entry name" value="ABC_transporter-like_CS"/>
</dbReference>
<dbReference type="GO" id="GO:0005524">
    <property type="term" value="F:ATP binding"/>
    <property type="evidence" value="ECO:0007669"/>
    <property type="project" value="UniProtKB-KW"/>
</dbReference>
<keyword evidence="4" id="KW-0997">Cell inner membrane</keyword>
<evidence type="ECO:0000256" key="2">
    <source>
        <dbReference type="ARBA" id="ARBA00022448"/>
    </source>
</evidence>
<accession>A0A3S3LKW3</accession>
<dbReference type="SUPFAM" id="SSF52540">
    <property type="entry name" value="P-loop containing nucleoside triphosphate hydrolases"/>
    <property type="match status" value="1"/>
</dbReference>
<dbReference type="Gene3D" id="3.40.50.300">
    <property type="entry name" value="P-loop containing nucleotide triphosphate hydrolases"/>
    <property type="match status" value="1"/>
</dbReference>
<evidence type="ECO:0000256" key="5">
    <source>
        <dbReference type="ARBA" id="ARBA00022741"/>
    </source>
</evidence>
<dbReference type="GO" id="GO:0016887">
    <property type="term" value="F:ATP hydrolysis activity"/>
    <property type="evidence" value="ECO:0007669"/>
    <property type="project" value="InterPro"/>
</dbReference>
<dbReference type="Proteomes" id="UP000288071">
    <property type="component" value="Unassembled WGS sequence"/>
</dbReference>
<comment type="similarity">
    <text evidence="1">Belongs to the ABC transporter superfamily.</text>
</comment>
<evidence type="ECO:0000259" key="8">
    <source>
        <dbReference type="PROSITE" id="PS50893"/>
    </source>
</evidence>
<dbReference type="RefSeq" id="WP_128157211.1">
    <property type="nucleotide sequence ID" value="NZ_JBHSOM010000008.1"/>
</dbReference>
<dbReference type="InterPro" id="IPR047641">
    <property type="entry name" value="ABC_transpr_MalK/UgpC-like"/>
</dbReference>
<dbReference type="GO" id="GO:0055052">
    <property type="term" value="C:ATP-binding cassette (ABC) transporter complex, substrate-binding subunit-containing"/>
    <property type="evidence" value="ECO:0007669"/>
    <property type="project" value="TreeGrafter"/>
</dbReference>
<name>A0A3S3LKW3_9RHOB</name>
<keyword evidence="3" id="KW-1003">Cell membrane</keyword>
<dbReference type="Pfam" id="PF17912">
    <property type="entry name" value="OB_MalK"/>
    <property type="match status" value="1"/>
</dbReference>
<keyword evidence="2" id="KW-0813">Transport</keyword>
<dbReference type="PANTHER" id="PTHR43875">
    <property type="entry name" value="MALTODEXTRIN IMPORT ATP-BINDING PROTEIN MSMX"/>
    <property type="match status" value="1"/>
</dbReference>
<dbReference type="Gene3D" id="2.40.50.100">
    <property type="match status" value="1"/>
</dbReference>
<feature type="domain" description="ABC transporter" evidence="8">
    <location>
        <begin position="4"/>
        <end position="235"/>
    </location>
</feature>
<dbReference type="InterPro" id="IPR012340">
    <property type="entry name" value="NA-bd_OB-fold"/>
</dbReference>
<dbReference type="GO" id="GO:1990060">
    <property type="term" value="C:maltose transport complex"/>
    <property type="evidence" value="ECO:0007669"/>
    <property type="project" value="TreeGrafter"/>
</dbReference>
<dbReference type="AlphaFoldDB" id="A0A3S3LKW3"/>
<comment type="caution">
    <text evidence="9">The sequence shown here is derived from an EMBL/GenBank/DDBJ whole genome shotgun (WGS) entry which is preliminary data.</text>
</comment>
<proteinExistence type="inferred from homology"/>
<reference evidence="9" key="2">
    <citation type="submission" date="2019-01" db="EMBL/GenBank/DDBJ databases">
        <authorList>
            <person name="Li Y."/>
        </authorList>
    </citation>
    <scope>NUCLEOTIDE SEQUENCE [LARGE SCALE GENOMIC DNA]</scope>
    <source>
        <strain evidence="9">CGMCC 1.12963</strain>
    </source>
</reference>
<dbReference type="NCBIfam" id="NF008653">
    <property type="entry name" value="PRK11650.1"/>
    <property type="match status" value="1"/>
</dbReference>
<sequence length="361" mass="39004">MADLSLTGVSKAYGDVDILKDINLEIRAGELIVFVGPSGCGKSTLLRMIAGLERISGGDLVIDGQRVNDMPPAQRGIAMVFQSYALYPHMTVRQNMEFALKIAKKSREEIDKAVENAARILQLTPYLDRLPKALSGGQRQRVAIGRAIVRDPKVYLFDEPLSNLDAALRVATRIEIAQLKEAMPDRTMIYVTHDQVEAMTLASRIVVLADKGIAQVGSPLELYERPENEFVAQFIGSPQMNLLPGEVVATGAETTVKLADGGMAVSHVPTTAADLGLKVNIGVRPEDLVLTGGAGLFTGTVEIVEALGEVTLLYFGEEMGAPHMIAKLPGIHADLRRQRVTLAADPAKVHLFAGGRSLLYR</sequence>